<protein>
    <submittedName>
        <fullName evidence="2">Uncharacterized protein</fullName>
    </submittedName>
</protein>
<sequence length="83" mass="9003">MPALNVDFSDEEMAALRAEAHERGITLKALLKQSATAEISHQRALREGAQVFREFISAHQAEFDQAFPDEVPGSGRHPSGSAA</sequence>
<feature type="region of interest" description="Disordered" evidence="1">
    <location>
        <begin position="63"/>
        <end position="83"/>
    </location>
</feature>
<accession>A0A1J7BEV8</accession>
<dbReference type="EMBL" id="MLCF01000063">
    <property type="protein sequence ID" value="OIV37109.1"/>
    <property type="molecule type" value="Genomic_DNA"/>
</dbReference>
<reference evidence="2 3" key="1">
    <citation type="submission" date="2016-10" db="EMBL/GenBank/DDBJ databases">
        <title>Genome sequence of Streptomyces gilvigriseus MUSC 26.</title>
        <authorList>
            <person name="Lee L.-H."/>
            <person name="Ser H.-L."/>
        </authorList>
    </citation>
    <scope>NUCLEOTIDE SEQUENCE [LARGE SCALE GENOMIC DNA]</scope>
    <source>
        <strain evidence="2 3">MUSC 26</strain>
    </source>
</reference>
<evidence type="ECO:0000256" key="1">
    <source>
        <dbReference type="SAM" id="MobiDB-lite"/>
    </source>
</evidence>
<organism evidence="2 3">
    <name type="scientific">Mangrovactinospora gilvigrisea</name>
    <dbReference type="NCBI Taxonomy" id="1428644"/>
    <lineage>
        <taxon>Bacteria</taxon>
        <taxon>Bacillati</taxon>
        <taxon>Actinomycetota</taxon>
        <taxon>Actinomycetes</taxon>
        <taxon>Kitasatosporales</taxon>
        <taxon>Streptomycetaceae</taxon>
        <taxon>Mangrovactinospora</taxon>
    </lineage>
</organism>
<proteinExistence type="predicted"/>
<gene>
    <name evidence="2" type="ORF">BIV57_12785</name>
</gene>
<evidence type="ECO:0000313" key="3">
    <source>
        <dbReference type="Proteomes" id="UP000243342"/>
    </source>
</evidence>
<dbReference type="Proteomes" id="UP000243342">
    <property type="component" value="Unassembled WGS sequence"/>
</dbReference>
<dbReference type="RefSeq" id="WP_071656937.1">
    <property type="nucleotide sequence ID" value="NZ_MLCF01000063.1"/>
</dbReference>
<dbReference type="AlphaFoldDB" id="A0A1J7BEV8"/>
<dbReference type="OrthoDB" id="3872513at2"/>
<name>A0A1J7BEV8_9ACTN</name>
<keyword evidence="3" id="KW-1185">Reference proteome</keyword>
<evidence type="ECO:0000313" key="2">
    <source>
        <dbReference type="EMBL" id="OIV37109.1"/>
    </source>
</evidence>
<comment type="caution">
    <text evidence="2">The sequence shown here is derived from an EMBL/GenBank/DDBJ whole genome shotgun (WGS) entry which is preliminary data.</text>
</comment>